<organism evidence="2 3">
    <name type="scientific">Caerostris extrusa</name>
    <name type="common">Bark spider</name>
    <name type="synonym">Caerostris bankana</name>
    <dbReference type="NCBI Taxonomy" id="172846"/>
    <lineage>
        <taxon>Eukaryota</taxon>
        <taxon>Metazoa</taxon>
        <taxon>Ecdysozoa</taxon>
        <taxon>Arthropoda</taxon>
        <taxon>Chelicerata</taxon>
        <taxon>Arachnida</taxon>
        <taxon>Araneae</taxon>
        <taxon>Araneomorphae</taxon>
        <taxon>Entelegynae</taxon>
        <taxon>Araneoidea</taxon>
        <taxon>Araneidae</taxon>
        <taxon>Caerostris</taxon>
    </lineage>
</organism>
<evidence type="ECO:0000313" key="2">
    <source>
        <dbReference type="EMBL" id="GIX76103.1"/>
    </source>
</evidence>
<reference evidence="2 3" key="1">
    <citation type="submission" date="2021-06" db="EMBL/GenBank/DDBJ databases">
        <title>Caerostris extrusa draft genome.</title>
        <authorList>
            <person name="Kono N."/>
            <person name="Arakawa K."/>
        </authorList>
    </citation>
    <scope>NUCLEOTIDE SEQUENCE [LARGE SCALE GENOMIC DNA]</scope>
</reference>
<evidence type="ECO:0000256" key="1">
    <source>
        <dbReference type="SAM" id="MobiDB-lite"/>
    </source>
</evidence>
<evidence type="ECO:0000313" key="3">
    <source>
        <dbReference type="Proteomes" id="UP001054945"/>
    </source>
</evidence>
<sequence length="221" mass="25133">MPQNLSRPPGPLSLLPPTAKQQQAPDRQLRPPVPPWITKHPHRPRHLMTTFLTSRSDLRSLIYLKEECPLCRRHSNTFCHLYRTNAYHLHSCCNCHPLLTKPRKRKSTATPSISVNRKIKTNNSFATLSDLETEDELATNISTMAIQNTKQPVKQKPKQPAVTPQTNTSTVTPTNPISNVRPIMITKPTDTITFMLQINNDLKFTINCKHTASYLKIEPDT</sequence>
<dbReference type="Proteomes" id="UP001054945">
    <property type="component" value="Unassembled WGS sequence"/>
</dbReference>
<feature type="region of interest" description="Disordered" evidence="1">
    <location>
        <begin position="1"/>
        <end position="41"/>
    </location>
</feature>
<gene>
    <name evidence="2" type="ORF">CEXT_460991</name>
</gene>
<proteinExistence type="predicted"/>
<protein>
    <submittedName>
        <fullName evidence="2">Uncharacterized protein</fullName>
    </submittedName>
</protein>
<accession>A0AAV4MUY1</accession>
<name>A0AAV4MUY1_CAEEX</name>
<dbReference type="EMBL" id="BPLR01002649">
    <property type="protein sequence ID" value="GIX76103.1"/>
    <property type="molecule type" value="Genomic_DNA"/>
</dbReference>
<keyword evidence="3" id="KW-1185">Reference proteome</keyword>
<feature type="region of interest" description="Disordered" evidence="1">
    <location>
        <begin position="149"/>
        <end position="175"/>
    </location>
</feature>
<dbReference type="AlphaFoldDB" id="A0AAV4MUY1"/>
<comment type="caution">
    <text evidence="2">The sequence shown here is derived from an EMBL/GenBank/DDBJ whole genome shotgun (WGS) entry which is preliminary data.</text>
</comment>